<evidence type="ECO:0000313" key="1">
    <source>
        <dbReference type="EMBL" id="AYV78265.1"/>
    </source>
</evidence>
<organism evidence="1">
    <name type="scientific">Edafosvirus sp</name>
    <dbReference type="NCBI Taxonomy" id="2487765"/>
    <lineage>
        <taxon>Viruses</taxon>
        <taxon>Varidnaviria</taxon>
        <taxon>Bamfordvirae</taxon>
        <taxon>Nucleocytoviricota</taxon>
        <taxon>Megaviricetes</taxon>
        <taxon>Imitervirales</taxon>
        <taxon>Mimiviridae</taxon>
        <taxon>Klosneuvirinae</taxon>
    </lineage>
</organism>
<name>A0A3G4ZTP4_9VIRU</name>
<dbReference type="EMBL" id="MK072073">
    <property type="protein sequence ID" value="AYV78265.1"/>
    <property type="molecule type" value="Genomic_DNA"/>
</dbReference>
<protein>
    <submittedName>
        <fullName evidence="1">Uncharacterized protein</fullName>
    </submittedName>
</protein>
<reference evidence="1" key="1">
    <citation type="submission" date="2018-10" db="EMBL/GenBank/DDBJ databases">
        <title>Hidden diversity of soil giant viruses.</title>
        <authorList>
            <person name="Schulz F."/>
            <person name="Alteio L."/>
            <person name="Goudeau D."/>
            <person name="Ryan E.M."/>
            <person name="Malmstrom R.R."/>
            <person name="Blanchard J."/>
            <person name="Woyke T."/>
        </authorList>
    </citation>
    <scope>NUCLEOTIDE SEQUENCE</scope>
    <source>
        <strain evidence="1">EDV1</strain>
    </source>
</reference>
<accession>A0A3G4ZTP4</accession>
<sequence length="179" mass="21660">MKGHLINDNKSFINKIESNFRNKEEIIKKKINIDENINYTFEFSRSLNNDAIIDIYLNNKHILKILYEIIGIYNLQNSVWYWSWNSSLIERDLMKKTKKIKKFGKYIKNNLNEFDPKEAEEIYYYVSNGNFFINQENVLKIIQLSLYLSDSIWFLSKKDNDESPQKIEYYFIKKIIQLQ</sequence>
<proteinExistence type="predicted"/>
<gene>
    <name evidence="1" type="ORF">Edafosvirus8_15</name>
</gene>